<dbReference type="InterPro" id="IPR036691">
    <property type="entry name" value="Endo/exonu/phosph_ase_sf"/>
</dbReference>
<feature type="binding site" evidence="6">
    <location>
        <position position="274"/>
    </location>
    <ligand>
        <name>Mg(2+)</name>
        <dbReference type="ChEBI" id="CHEBI:18420"/>
        <label>1</label>
    </ligand>
</feature>
<feature type="site" description="Important for catalytic activity" evidence="7">
    <location>
        <position position="244"/>
    </location>
</feature>
<organism evidence="9 10">
    <name type="scientific">Bauldia litoralis</name>
    <dbReference type="NCBI Taxonomy" id="665467"/>
    <lineage>
        <taxon>Bacteria</taxon>
        <taxon>Pseudomonadati</taxon>
        <taxon>Pseudomonadota</taxon>
        <taxon>Alphaproteobacteria</taxon>
        <taxon>Hyphomicrobiales</taxon>
        <taxon>Kaistiaceae</taxon>
        <taxon>Bauldia</taxon>
    </lineage>
</organism>
<reference evidence="9 10" key="1">
    <citation type="submission" date="2016-10" db="EMBL/GenBank/DDBJ databases">
        <authorList>
            <person name="de Groot N.N."/>
        </authorList>
    </citation>
    <scope>NUCLEOTIDE SEQUENCE [LARGE SCALE GENOMIC DNA]</scope>
    <source>
        <strain evidence="9 10">ATCC 35022</strain>
    </source>
</reference>
<evidence type="ECO:0000256" key="4">
    <source>
        <dbReference type="ARBA" id="ARBA00022842"/>
    </source>
</evidence>
<feature type="site" description="Transition state stabilizer" evidence="7">
    <location>
        <position position="172"/>
    </location>
</feature>
<feature type="active site" description="Proton donor/acceptor" evidence="5">
    <location>
        <position position="170"/>
    </location>
</feature>
<dbReference type="NCBIfam" id="TIGR00195">
    <property type="entry name" value="exoDNase_III"/>
    <property type="match status" value="1"/>
</dbReference>
<dbReference type="CDD" id="cd09086">
    <property type="entry name" value="ExoIII-like_AP-endo"/>
    <property type="match status" value="1"/>
</dbReference>
<dbReference type="GO" id="GO:0008311">
    <property type="term" value="F:double-stranded DNA 3'-5' DNA exonuclease activity"/>
    <property type="evidence" value="ECO:0007669"/>
    <property type="project" value="InterPro"/>
</dbReference>
<dbReference type="PROSITE" id="PS51435">
    <property type="entry name" value="AP_NUCLEASE_F1_4"/>
    <property type="match status" value="1"/>
</dbReference>
<sequence length="284" mass="32547">MWVTCPRSRQTSRPRLMSFTLATWNINSVRFRIRQVGMFLDRYAPDILCLQETKCPDDRFPLKPFRSRGYEHVLLNGQKGYHGVAILSRIPFLSTSKRGFCQKGDARHAAVTVADGGDDILIHNFYIPAGGDIPDPTINDKFAHKLAFLDEMTTWLTGPETDRRSILVGDLNVAPLENDVWSHKQLLRIVSHTPIETERLEQVRAAGGWVDAMRRFVPPEEKLYTWWSYRAANWALANKGRRLDHVWVTPHLVDRLESTEVIRATRSWKRPSDHVPVIARIGAA</sequence>
<keyword evidence="10" id="KW-1185">Reference proteome</keyword>
<dbReference type="SUPFAM" id="SSF56219">
    <property type="entry name" value="DNase I-like"/>
    <property type="match status" value="1"/>
</dbReference>
<comment type="cofactor">
    <cofactor evidence="6">
        <name>Mg(2+)</name>
        <dbReference type="ChEBI" id="CHEBI:18420"/>
    </cofactor>
    <cofactor evidence="6">
        <name>Mn(2+)</name>
        <dbReference type="ChEBI" id="CHEBI:29035"/>
    </cofactor>
    <text evidence="6">Probably binds two magnesium or manganese ions per subunit.</text>
</comment>
<evidence type="ECO:0000256" key="1">
    <source>
        <dbReference type="ARBA" id="ARBA00007092"/>
    </source>
</evidence>
<evidence type="ECO:0000256" key="5">
    <source>
        <dbReference type="PIRSR" id="PIRSR604808-1"/>
    </source>
</evidence>
<feature type="binding site" evidence="6">
    <location>
        <position position="273"/>
    </location>
    <ligand>
        <name>Mg(2+)</name>
        <dbReference type="ChEBI" id="CHEBI:18420"/>
        <label>1</label>
    </ligand>
</feature>
<dbReference type="EMBL" id="FMXQ01000001">
    <property type="protein sequence ID" value="SDB05831.1"/>
    <property type="molecule type" value="Genomic_DNA"/>
</dbReference>
<feature type="binding site" evidence="6">
    <location>
        <position position="52"/>
    </location>
    <ligand>
        <name>Mg(2+)</name>
        <dbReference type="ChEBI" id="CHEBI:18420"/>
        <label>1</label>
    </ligand>
</feature>
<feature type="binding site" evidence="6">
    <location>
        <position position="170"/>
    </location>
    <ligand>
        <name>Mg(2+)</name>
        <dbReference type="ChEBI" id="CHEBI:18420"/>
        <label>1</label>
    </ligand>
</feature>
<feature type="active site" evidence="5">
    <location>
        <position position="126"/>
    </location>
</feature>
<dbReference type="AlphaFoldDB" id="A0A1G6ABQ7"/>
<dbReference type="Proteomes" id="UP000199071">
    <property type="component" value="Unassembled WGS sequence"/>
</dbReference>
<dbReference type="GO" id="GO:0003677">
    <property type="term" value="F:DNA binding"/>
    <property type="evidence" value="ECO:0007669"/>
    <property type="project" value="InterPro"/>
</dbReference>
<dbReference type="PANTHER" id="PTHR43250:SF2">
    <property type="entry name" value="EXODEOXYRIBONUCLEASE III"/>
    <property type="match status" value="1"/>
</dbReference>
<dbReference type="InterPro" id="IPR004808">
    <property type="entry name" value="AP_endonuc_1"/>
</dbReference>
<feature type="binding site" evidence="6">
    <location>
        <position position="25"/>
    </location>
    <ligand>
        <name>Mg(2+)</name>
        <dbReference type="ChEBI" id="CHEBI:18420"/>
        <label>1</label>
    </ligand>
</feature>
<keyword evidence="6" id="KW-0464">Manganese</keyword>
<comment type="similarity">
    <text evidence="1">Belongs to the DNA repair enzymes AP/ExoA family.</text>
</comment>
<dbReference type="InterPro" id="IPR020847">
    <property type="entry name" value="AP_endonuclease_F1_BS"/>
</dbReference>
<dbReference type="InterPro" id="IPR037493">
    <property type="entry name" value="ExoIII-like"/>
</dbReference>
<protein>
    <submittedName>
        <fullName evidence="9">Exodeoxyribonuclease-3</fullName>
    </submittedName>
</protein>
<dbReference type="PROSITE" id="PS00726">
    <property type="entry name" value="AP_NUCLEASE_F1_1"/>
    <property type="match status" value="1"/>
</dbReference>
<keyword evidence="3" id="KW-0378">Hydrolase</keyword>
<evidence type="ECO:0000256" key="3">
    <source>
        <dbReference type="ARBA" id="ARBA00022801"/>
    </source>
</evidence>
<name>A0A1G6ABQ7_9HYPH</name>
<evidence type="ECO:0000313" key="9">
    <source>
        <dbReference type="EMBL" id="SDB05831.1"/>
    </source>
</evidence>
<dbReference type="Pfam" id="PF03372">
    <property type="entry name" value="Exo_endo_phos"/>
    <property type="match status" value="1"/>
</dbReference>
<evidence type="ECO:0000256" key="7">
    <source>
        <dbReference type="PIRSR" id="PIRSR604808-3"/>
    </source>
</evidence>
<dbReference type="GO" id="GO:0046872">
    <property type="term" value="F:metal ion binding"/>
    <property type="evidence" value="ECO:0007669"/>
    <property type="project" value="UniProtKB-KW"/>
</dbReference>
<feature type="active site" description="Proton acceptor" evidence="5">
    <location>
        <position position="274"/>
    </location>
</feature>
<keyword evidence="4 6" id="KW-0460">Magnesium</keyword>
<evidence type="ECO:0000313" key="10">
    <source>
        <dbReference type="Proteomes" id="UP000199071"/>
    </source>
</evidence>
<dbReference type="PANTHER" id="PTHR43250">
    <property type="entry name" value="EXODEOXYRIBONUCLEASE III"/>
    <property type="match status" value="1"/>
</dbReference>
<dbReference type="Gene3D" id="3.60.10.10">
    <property type="entry name" value="Endonuclease/exonuclease/phosphatase"/>
    <property type="match status" value="1"/>
</dbReference>
<dbReference type="InterPro" id="IPR005135">
    <property type="entry name" value="Endo/exonuclease/phosphatase"/>
</dbReference>
<feature type="binding site" evidence="6">
    <location>
        <position position="172"/>
    </location>
    <ligand>
        <name>Mg(2+)</name>
        <dbReference type="ChEBI" id="CHEBI:18420"/>
        <label>1</label>
    </ligand>
</feature>
<dbReference type="STRING" id="665467.SAMN02982931_00423"/>
<accession>A0A1G6ABQ7</accession>
<dbReference type="GO" id="GO:0006281">
    <property type="term" value="P:DNA repair"/>
    <property type="evidence" value="ECO:0007669"/>
    <property type="project" value="InterPro"/>
</dbReference>
<evidence type="ECO:0000259" key="8">
    <source>
        <dbReference type="Pfam" id="PF03372"/>
    </source>
</evidence>
<gene>
    <name evidence="9" type="ORF">SAMN02982931_00423</name>
</gene>
<dbReference type="GO" id="GO:0004519">
    <property type="term" value="F:endonuclease activity"/>
    <property type="evidence" value="ECO:0007669"/>
    <property type="project" value="InterPro"/>
</dbReference>
<proteinExistence type="inferred from homology"/>
<feature type="site" description="Interaction with DNA substrate" evidence="7">
    <location>
        <position position="274"/>
    </location>
</feature>
<keyword evidence="2 6" id="KW-0479">Metal-binding</keyword>
<evidence type="ECO:0000256" key="2">
    <source>
        <dbReference type="ARBA" id="ARBA00022723"/>
    </source>
</evidence>
<dbReference type="NCBIfam" id="TIGR00633">
    <property type="entry name" value="xth"/>
    <property type="match status" value="1"/>
</dbReference>
<feature type="domain" description="Endonuclease/exonuclease/phosphatase" evidence="8">
    <location>
        <begin position="22"/>
        <end position="274"/>
    </location>
</feature>
<evidence type="ECO:0000256" key="6">
    <source>
        <dbReference type="PIRSR" id="PIRSR604808-2"/>
    </source>
</evidence>